<dbReference type="Pfam" id="PF11967">
    <property type="entry name" value="RecO_N"/>
    <property type="match status" value="1"/>
</dbReference>
<feature type="domain" description="DNA replication/recombination mediator RecO N-terminal" evidence="4">
    <location>
        <begin position="5"/>
        <end position="76"/>
    </location>
</feature>
<dbReference type="PANTHER" id="PTHR33991">
    <property type="entry name" value="DNA REPAIR PROTEIN RECO"/>
    <property type="match status" value="1"/>
</dbReference>
<accession>A0A1G2QJJ6</accession>
<evidence type="ECO:0000313" key="5">
    <source>
        <dbReference type="EMBL" id="OHA60249.1"/>
    </source>
</evidence>
<dbReference type="Gene3D" id="2.40.50.140">
    <property type="entry name" value="Nucleic acid-binding proteins"/>
    <property type="match status" value="1"/>
</dbReference>
<evidence type="ECO:0000313" key="6">
    <source>
        <dbReference type="Proteomes" id="UP000177838"/>
    </source>
</evidence>
<dbReference type="InterPro" id="IPR003717">
    <property type="entry name" value="RecO"/>
</dbReference>
<evidence type="ECO:0000256" key="3">
    <source>
        <dbReference type="ARBA" id="ARBA00023204"/>
    </source>
</evidence>
<dbReference type="GO" id="GO:0006302">
    <property type="term" value="P:double-strand break repair"/>
    <property type="evidence" value="ECO:0007669"/>
    <property type="project" value="TreeGrafter"/>
</dbReference>
<dbReference type="Proteomes" id="UP000177838">
    <property type="component" value="Unassembled WGS sequence"/>
</dbReference>
<dbReference type="AlphaFoldDB" id="A0A1G2QJJ6"/>
<protein>
    <recommendedName>
        <fullName evidence="4">DNA replication/recombination mediator RecO N-terminal domain-containing protein</fullName>
    </recommendedName>
</protein>
<keyword evidence="3" id="KW-0234">DNA repair</keyword>
<comment type="caution">
    <text evidence="5">The sequence shown here is derived from an EMBL/GenBank/DDBJ whole genome shotgun (WGS) entry which is preliminary data.</text>
</comment>
<keyword evidence="2" id="KW-0233">DNA recombination</keyword>
<keyword evidence="1" id="KW-0227">DNA damage</keyword>
<reference evidence="5 6" key="1">
    <citation type="journal article" date="2016" name="Nat. Commun.">
        <title>Thousands of microbial genomes shed light on interconnected biogeochemical processes in an aquifer system.</title>
        <authorList>
            <person name="Anantharaman K."/>
            <person name="Brown C.T."/>
            <person name="Hug L.A."/>
            <person name="Sharon I."/>
            <person name="Castelle C.J."/>
            <person name="Probst A.J."/>
            <person name="Thomas B.C."/>
            <person name="Singh A."/>
            <person name="Wilkins M.J."/>
            <person name="Karaoz U."/>
            <person name="Brodie E.L."/>
            <person name="Williams K.H."/>
            <person name="Hubbard S.S."/>
            <person name="Banfield J.F."/>
        </authorList>
    </citation>
    <scope>NUCLEOTIDE SEQUENCE [LARGE SCALE GENOMIC DNA]</scope>
</reference>
<evidence type="ECO:0000259" key="4">
    <source>
        <dbReference type="Pfam" id="PF11967"/>
    </source>
</evidence>
<gene>
    <name evidence="5" type="ORF">A2589_03745</name>
</gene>
<sequence>MAHRHYHTVGFILKHNLYRDQDAVLTLFCRDFGLIRASARSLKASNSKLRLHSNRFNQVALSLVAGREFWRVVSMESTGLMDFLSQAPKTMTLVNRIFSLVERLSGGEEAMPEVYADLDQAFTFLGEVKFRTDSKFGRYLESLVVLRLLHHMGYLPALDLVQPFVKPTSITSELVWSLGPVECPIIQLINQTFTAVSV</sequence>
<dbReference type="EMBL" id="MHTK01000001">
    <property type="protein sequence ID" value="OHA60249.1"/>
    <property type="molecule type" value="Genomic_DNA"/>
</dbReference>
<name>A0A1G2QJJ6_9BACT</name>
<dbReference type="InterPro" id="IPR022572">
    <property type="entry name" value="DNA_rep/recomb_RecO_N"/>
</dbReference>
<evidence type="ECO:0000256" key="1">
    <source>
        <dbReference type="ARBA" id="ARBA00022763"/>
    </source>
</evidence>
<dbReference type="GO" id="GO:0006310">
    <property type="term" value="P:DNA recombination"/>
    <property type="evidence" value="ECO:0007669"/>
    <property type="project" value="UniProtKB-KW"/>
</dbReference>
<organism evidence="5 6">
    <name type="scientific">Candidatus Vogelbacteria bacterium RIFOXYD1_FULL_46_19</name>
    <dbReference type="NCBI Taxonomy" id="1802439"/>
    <lineage>
        <taxon>Bacteria</taxon>
        <taxon>Candidatus Vogeliibacteriota</taxon>
    </lineage>
</organism>
<evidence type="ECO:0000256" key="2">
    <source>
        <dbReference type="ARBA" id="ARBA00023172"/>
    </source>
</evidence>
<dbReference type="GO" id="GO:0043590">
    <property type="term" value="C:bacterial nucleoid"/>
    <property type="evidence" value="ECO:0007669"/>
    <property type="project" value="TreeGrafter"/>
</dbReference>
<dbReference type="STRING" id="1802439.A2589_03745"/>
<dbReference type="InterPro" id="IPR012340">
    <property type="entry name" value="NA-bd_OB-fold"/>
</dbReference>
<dbReference type="PANTHER" id="PTHR33991:SF1">
    <property type="entry name" value="DNA REPAIR PROTEIN RECO"/>
    <property type="match status" value="1"/>
</dbReference>
<proteinExistence type="predicted"/>
<dbReference type="SUPFAM" id="SSF50249">
    <property type="entry name" value="Nucleic acid-binding proteins"/>
    <property type="match status" value="1"/>
</dbReference>